<protein>
    <submittedName>
        <fullName evidence="1">Uncharacterized protein</fullName>
    </submittedName>
</protein>
<dbReference type="Proteomes" id="UP001566132">
    <property type="component" value="Unassembled WGS sequence"/>
</dbReference>
<keyword evidence="2" id="KW-1185">Reference proteome</keyword>
<accession>A0ABD1FGH0</accession>
<evidence type="ECO:0000313" key="1">
    <source>
        <dbReference type="EMBL" id="KAL1518354.1"/>
    </source>
</evidence>
<dbReference type="EMBL" id="JBDJPC010000001">
    <property type="protein sequence ID" value="KAL1518354.1"/>
    <property type="molecule type" value="Genomic_DNA"/>
</dbReference>
<gene>
    <name evidence="1" type="ORF">ABEB36_001989</name>
</gene>
<evidence type="ECO:0000313" key="2">
    <source>
        <dbReference type="Proteomes" id="UP001566132"/>
    </source>
</evidence>
<sequence>MSETPRSDWTSSTEYDVLVNDENLAHCAKPVVEMEFSWYYVTKMKNILKRPNVALKFHSTNSAPHLRAALTFQDLCPVVSWILVISCPSIDIIRKQQRPKKAWIDYCPIGCRMGVFTVVV</sequence>
<comment type="caution">
    <text evidence="1">The sequence shown here is derived from an EMBL/GenBank/DDBJ whole genome shotgun (WGS) entry which is preliminary data.</text>
</comment>
<reference evidence="1 2" key="1">
    <citation type="submission" date="2024-05" db="EMBL/GenBank/DDBJ databases">
        <title>Genetic variation in Jamaican populations of the coffee berry borer (Hypothenemus hampei).</title>
        <authorList>
            <person name="Errbii M."/>
            <person name="Myrie A."/>
        </authorList>
    </citation>
    <scope>NUCLEOTIDE SEQUENCE [LARGE SCALE GENOMIC DNA]</scope>
    <source>
        <strain evidence="1">JA-Hopewell-2020-01-JO</strain>
        <tissue evidence="1">Whole body</tissue>
    </source>
</reference>
<organism evidence="1 2">
    <name type="scientific">Hypothenemus hampei</name>
    <name type="common">Coffee berry borer</name>
    <dbReference type="NCBI Taxonomy" id="57062"/>
    <lineage>
        <taxon>Eukaryota</taxon>
        <taxon>Metazoa</taxon>
        <taxon>Ecdysozoa</taxon>
        <taxon>Arthropoda</taxon>
        <taxon>Hexapoda</taxon>
        <taxon>Insecta</taxon>
        <taxon>Pterygota</taxon>
        <taxon>Neoptera</taxon>
        <taxon>Endopterygota</taxon>
        <taxon>Coleoptera</taxon>
        <taxon>Polyphaga</taxon>
        <taxon>Cucujiformia</taxon>
        <taxon>Curculionidae</taxon>
        <taxon>Scolytinae</taxon>
        <taxon>Hypothenemus</taxon>
    </lineage>
</organism>
<proteinExistence type="predicted"/>
<dbReference type="AlphaFoldDB" id="A0ABD1FGH0"/>
<name>A0ABD1FGH0_HYPHA</name>